<dbReference type="OrthoDB" id="9813090at2"/>
<feature type="active site" description="Nucleophile" evidence="4">
    <location>
        <position position="42"/>
    </location>
</feature>
<feature type="active site" description="Proton acceptor" evidence="4">
    <location>
        <position position="220"/>
    </location>
</feature>
<dbReference type="RefSeq" id="WP_069365571.1">
    <property type="nucleotide sequence ID" value="NZ_CP012502.1"/>
</dbReference>
<proteinExistence type="predicted"/>
<dbReference type="PANTHER" id="PTHR14226">
    <property type="entry name" value="NEUROPATHY TARGET ESTERASE/SWISS CHEESE D.MELANOGASTER"/>
    <property type="match status" value="1"/>
</dbReference>
<keyword evidence="2 4" id="KW-0442">Lipid degradation</keyword>
<dbReference type="GO" id="GO:0016042">
    <property type="term" value="P:lipid catabolic process"/>
    <property type="evidence" value="ECO:0007669"/>
    <property type="project" value="UniProtKB-UniRule"/>
</dbReference>
<keyword evidence="3 4" id="KW-0443">Lipid metabolism</keyword>
<name>A0A1D7QX69_9BACI</name>
<feature type="short sequence motif" description="DGA/G" evidence="4">
    <location>
        <begin position="220"/>
        <end position="222"/>
    </location>
</feature>
<evidence type="ECO:0000259" key="5">
    <source>
        <dbReference type="PROSITE" id="PS51635"/>
    </source>
</evidence>
<evidence type="ECO:0000256" key="1">
    <source>
        <dbReference type="ARBA" id="ARBA00022801"/>
    </source>
</evidence>
<comment type="caution">
    <text evidence="4">Lacks conserved residue(s) required for the propagation of feature annotation.</text>
</comment>
<evidence type="ECO:0000256" key="4">
    <source>
        <dbReference type="PROSITE-ProRule" id="PRU01161"/>
    </source>
</evidence>
<protein>
    <recommendedName>
        <fullName evidence="5">PNPLA domain-containing protein</fullName>
    </recommendedName>
</protein>
<dbReference type="PANTHER" id="PTHR14226:SF78">
    <property type="entry name" value="SLR0060 PROTEIN"/>
    <property type="match status" value="1"/>
</dbReference>
<dbReference type="GO" id="GO:0016787">
    <property type="term" value="F:hydrolase activity"/>
    <property type="evidence" value="ECO:0007669"/>
    <property type="project" value="UniProtKB-UniRule"/>
</dbReference>
<dbReference type="EMBL" id="CP012502">
    <property type="protein sequence ID" value="AOM83605.1"/>
    <property type="molecule type" value="Genomic_DNA"/>
</dbReference>
<evidence type="ECO:0000313" key="6">
    <source>
        <dbReference type="EMBL" id="AOM83605.1"/>
    </source>
</evidence>
<feature type="domain" description="PNPLA" evidence="5">
    <location>
        <begin position="6"/>
        <end position="233"/>
    </location>
</feature>
<evidence type="ECO:0000313" key="7">
    <source>
        <dbReference type="Proteomes" id="UP000094463"/>
    </source>
</evidence>
<dbReference type="PATRIC" id="fig|632773.3.peg.2367"/>
<dbReference type="SUPFAM" id="SSF52151">
    <property type="entry name" value="FabD/lysophospholipase-like"/>
    <property type="match status" value="1"/>
</dbReference>
<evidence type="ECO:0000256" key="3">
    <source>
        <dbReference type="ARBA" id="ARBA00023098"/>
    </source>
</evidence>
<dbReference type="Proteomes" id="UP000094463">
    <property type="component" value="Chromosome"/>
</dbReference>
<dbReference type="Pfam" id="PF01734">
    <property type="entry name" value="Patatin"/>
    <property type="match status" value="1"/>
</dbReference>
<accession>A0A1D7QX69</accession>
<gene>
    <name evidence="6" type="ORF">BBEV_2247</name>
</gene>
<sequence length="426" mass="49003">MNGFNLAFSGGGFRAAFFCLGAYRRLVQLGIHDQAKMISTVSGGSITAAVIMKELSKGPFHDLHDFDARVKTPMKEFGSKGFRNKVIRHAILPPRWPFWPVLPRSRFSRHAPITLEKTLLSKLLMDGESRNGLMMDQLPPHPVWICNATNLHTLKRISFSRTKIRDEVFGDSRDVSDISIAQVVAASAAFPLLFDPINLNVKDRSFDKTKKQYSFFRLTDGGVYDNLGSEEFLTKTDKQLKNPEPYMIFDASARRKPWSSDKRVTWTERQLRVLSVSMDQVAELRKKLIRKHDSKGVQLLNVETINENKWFQTNYWQHYFKLKGVNRHLDLPSYPDDYADIERMLADVRTDLDKFSEIEMEMLMWAGALRADLGSKVLFSAEEFDKMPLKVPRHEVPDIADYNPGNLNLEAIRNGLKNSHKRRIIR</sequence>
<organism evidence="6 7">
    <name type="scientific">Salisediminibacterium beveridgei</name>
    <dbReference type="NCBI Taxonomy" id="632773"/>
    <lineage>
        <taxon>Bacteria</taxon>
        <taxon>Bacillati</taxon>
        <taxon>Bacillota</taxon>
        <taxon>Bacilli</taxon>
        <taxon>Bacillales</taxon>
        <taxon>Bacillaceae</taxon>
        <taxon>Salisediminibacterium</taxon>
    </lineage>
</organism>
<dbReference type="AlphaFoldDB" id="A0A1D7QX69"/>
<dbReference type="InterPro" id="IPR002641">
    <property type="entry name" value="PNPLA_dom"/>
</dbReference>
<evidence type="ECO:0000256" key="2">
    <source>
        <dbReference type="ARBA" id="ARBA00022963"/>
    </source>
</evidence>
<dbReference type="PROSITE" id="PS51635">
    <property type="entry name" value="PNPLA"/>
    <property type="match status" value="1"/>
</dbReference>
<keyword evidence="7" id="KW-1185">Reference proteome</keyword>
<dbReference type="Gene3D" id="3.40.1090.10">
    <property type="entry name" value="Cytosolic phospholipase A2 catalytic domain"/>
    <property type="match status" value="2"/>
</dbReference>
<dbReference type="KEGG" id="bbev:BBEV_2247"/>
<dbReference type="InterPro" id="IPR016035">
    <property type="entry name" value="Acyl_Trfase/lysoPLipase"/>
</dbReference>
<reference evidence="6 7" key="1">
    <citation type="submission" date="2015-08" db="EMBL/GenBank/DDBJ databases">
        <title>The complete genome sequence of Bacillus beveridgei MLTeJB.</title>
        <authorList>
            <person name="Hanson T.E."/>
            <person name="Mesa C."/>
            <person name="Basesman S.M."/>
            <person name="Oremland R.S."/>
        </authorList>
    </citation>
    <scope>NUCLEOTIDE SEQUENCE [LARGE SCALE GENOMIC DNA]</scope>
    <source>
        <strain evidence="6 7">MLTeJB</strain>
    </source>
</reference>
<dbReference type="InterPro" id="IPR050301">
    <property type="entry name" value="NTE"/>
</dbReference>
<keyword evidence="1 4" id="KW-0378">Hydrolase</keyword>